<feature type="domain" description="DUF6079" evidence="2">
    <location>
        <begin position="265"/>
        <end position="477"/>
    </location>
</feature>
<evidence type="ECO:0000259" key="4">
    <source>
        <dbReference type="Pfam" id="PF26385"/>
    </source>
</evidence>
<evidence type="ECO:0008006" key="8">
    <source>
        <dbReference type="Google" id="ProtNLM"/>
    </source>
</evidence>
<evidence type="ECO:0000259" key="1">
    <source>
        <dbReference type="Pfam" id="PF19557"/>
    </source>
</evidence>
<dbReference type="InterPro" id="IPR058574">
    <property type="entry name" value="DUF6079_6th"/>
</dbReference>
<evidence type="ECO:0000259" key="6">
    <source>
        <dbReference type="Pfam" id="PF26388"/>
    </source>
</evidence>
<dbReference type="Pfam" id="PF26387">
    <property type="entry name" value="DUF6079_5th"/>
    <property type="match status" value="1"/>
</dbReference>
<dbReference type="AlphaFoldDB" id="A0A0F9MVY9"/>
<feature type="domain" description="DUF6079" evidence="4">
    <location>
        <begin position="706"/>
        <end position="837"/>
    </location>
</feature>
<accession>A0A0F9MVY9</accession>
<comment type="caution">
    <text evidence="7">The sequence shown here is derived from an EMBL/GenBank/DDBJ whole genome shotgun (WGS) entry which is preliminary data.</text>
</comment>
<dbReference type="Pfam" id="PF19557">
    <property type="entry name" value="DUF6079_1st"/>
    <property type="match status" value="1"/>
</dbReference>
<feature type="domain" description="DUF6079" evidence="1">
    <location>
        <begin position="22"/>
        <end position="249"/>
    </location>
</feature>
<dbReference type="SUPFAM" id="SSF52540">
    <property type="entry name" value="P-loop containing nucleoside triphosphate hydrolases"/>
    <property type="match status" value="1"/>
</dbReference>
<dbReference type="InterPro" id="IPR027417">
    <property type="entry name" value="P-loop_NTPase"/>
</dbReference>
<protein>
    <recommendedName>
        <fullName evidence="8">ATPase</fullName>
    </recommendedName>
</protein>
<dbReference type="InterPro" id="IPR045725">
    <property type="entry name" value="DUF6079_N"/>
</dbReference>
<dbReference type="Pfam" id="PF26385">
    <property type="entry name" value="DUF6079_4th"/>
    <property type="match status" value="1"/>
</dbReference>
<evidence type="ECO:0000259" key="5">
    <source>
        <dbReference type="Pfam" id="PF26387"/>
    </source>
</evidence>
<dbReference type="InterPro" id="IPR058573">
    <property type="entry name" value="DUF6079_5th"/>
</dbReference>
<evidence type="ECO:0000259" key="3">
    <source>
        <dbReference type="Pfam" id="PF26384"/>
    </source>
</evidence>
<proteinExistence type="predicted"/>
<dbReference type="InterPro" id="IPR058569">
    <property type="entry name" value="DUF6079_2nd"/>
</dbReference>
<dbReference type="Pfam" id="PF26388">
    <property type="entry name" value="DUF6079_6th"/>
    <property type="match status" value="1"/>
</dbReference>
<dbReference type="Pfam" id="PF26384">
    <property type="entry name" value="DUF6079_3rd"/>
    <property type="match status" value="1"/>
</dbReference>
<gene>
    <name evidence="7" type="ORF">LCGC14_1026250</name>
</gene>
<organism evidence="7">
    <name type="scientific">marine sediment metagenome</name>
    <dbReference type="NCBI Taxonomy" id="412755"/>
    <lineage>
        <taxon>unclassified sequences</taxon>
        <taxon>metagenomes</taxon>
        <taxon>ecological metagenomes</taxon>
    </lineage>
</organism>
<sequence length="1243" mass="139573">MAMRYGDLIQFEPIESVIQLLDADRPDEAKKLVSTYVISDDMADRIAKLMIPQLSFDEAVDHKGVLVVGNYGTGKSHLMSVLSLVAEDASYVPMINHPEVAEAAKAIAGRFKVHRIEISSLMSLRDIITQQLEVFLDKHGVDYTFPPADKVVNNKAAFEEMMSAFAEVHPDQGVLLVVDEFLEFLRSRKDHELVLDLSFLREIGEVTKHLRFRFVAGVQEAIFDSSRFQHVADSLRRVKDRFTQVLLARQDVSFVVAERLLKKSSDQQDKIRAYLGPFTKFYGSMNERMDEYVRLFPVHPDYIGTFERLVFTEKRGALVTLRDQIQAILNDEVPSDRPGLIGFDKFWDTVAKNSVLRSDPNIGPVLKVSEVLSERVSKAFTRPAYKSMALRIIDGLSVHRLTTGGDIYVPVGPTAAELRDTLCLFQPGIEDMGGDPSDDLLTAVQTTLRETLKTVNGQFISKAPDTEQYYLDLKKDVDYDAQIEKRAEALSEDALDRAYYGAIRQLMERTDDSSYVTGHQIWQYQIEWQERRVERIGYLFFGAPNDRPTAQPERDFYLYFIQPFDPPRFRDEQKADEVFFRLKAPDETIKRLLGFYAAAQELASTASGGAKGVYLDRVRDTLREMSKWLQEKQLEAFEVTFQGKSKTLRDWTKGISLRDKARLGPDERINFRDVVNVIAGIALSSRFSDVSPEYPTFSALVTESNRKQLIGNALRALSGSNRTKDAVIVLDGLEMLDGDRIDPVQSRYAQDVLARLKAKGHGQVLNRSELLAGNADIEYFSPEKYRLETDLLVTVLGSLVYSGDIVLAITGDKIDSGKISLLADRPLEELKQFKHVEAPKEINVAVLRSLFEMLELPPGLAQQATQGSDEPVKALQEEVNKLTKRVLAASTDMANRLSFWGQPLLRDEEIRDWRSKLDELKAFSESLSPYNTVGKLKNLRIGSDDIAAQKKNLEVLSSVEGLINLIGELGNTASYLGQAELVLPSDHAWVKQAQDTRKQVLEALSTSRTNQNGSEHRQTLSKLKKDYLTAYVSLHSKARLGVSEDKTKTALRKDSRLVAMRALANISLMPTSQLTTFEEKLDKLKSCASLVDSELSASPVCPHCNFRPANEQGDMLPAANVLKQLDDELDQLLDGWVQTLLDNLEDPIIQSNFELLKEGSRKIVTGFVDTKTLSDPVTPEFINAVQEALSGLDKVVVSGGDIRQALLQGGSPATPEDLRKRFEAFLTDRCKGKDTTKLRFVVE</sequence>
<evidence type="ECO:0000259" key="2">
    <source>
        <dbReference type="Pfam" id="PF26383"/>
    </source>
</evidence>
<reference evidence="7" key="1">
    <citation type="journal article" date="2015" name="Nature">
        <title>Complex archaea that bridge the gap between prokaryotes and eukaryotes.</title>
        <authorList>
            <person name="Spang A."/>
            <person name="Saw J.H."/>
            <person name="Jorgensen S.L."/>
            <person name="Zaremba-Niedzwiedzka K."/>
            <person name="Martijn J."/>
            <person name="Lind A.E."/>
            <person name="van Eijk R."/>
            <person name="Schleper C."/>
            <person name="Guy L."/>
            <person name="Ettema T.J."/>
        </authorList>
    </citation>
    <scope>NUCLEOTIDE SEQUENCE</scope>
</reference>
<evidence type="ECO:0000313" key="7">
    <source>
        <dbReference type="EMBL" id="KKN11465.1"/>
    </source>
</evidence>
<feature type="domain" description="DUF6079" evidence="6">
    <location>
        <begin position="1043"/>
        <end position="1134"/>
    </location>
</feature>
<feature type="domain" description="DUF6079" evidence="5">
    <location>
        <begin position="843"/>
        <end position="1035"/>
    </location>
</feature>
<dbReference type="Pfam" id="PF26383">
    <property type="entry name" value="DUF6079_2nd"/>
    <property type="match status" value="1"/>
</dbReference>
<dbReference type="InterPro" id="IPR058572">
    <property type="entry name" value="DUF6079_4th"/>
</dbReference>
<dbReference type="EMBL" id="LAZR01004133">
    <property type="protein sequence ID" value="KKN11465.1"/>
    <property type="molecule type" value="Genomic_DNA"/>
</dbReference>
<name>A0A0F9MVY9_9ZZZZ</name>
<dbReference type="InterPro" id="IPR058571">
    <property type="entry name" value="DUF6079_3rd"/>
</dbReference>
<feature type="domain" description="DUF6079" evidence="3">
    <location>
        <begin position="481"/>
        <end position="689"/>
    </location>
</feature>